<name>A0AAW0DCE2_9AGAR</name>
<sequence>MMRSTRPYLNPHRSMYPGLVIARVYAVHSEPRFALVYTLCFNSRSSRDYPIIEPHMTSIQHNHQVHDIHARVKHRDGSGRVTTTYFRCYFRCCSDLPPNCSLHVRGEIVIARMAPDDILQVDDFRPTDHVLADHVANVLAPQLAEYQKHRTPSPTFVRARLYPLHGAPRLINVPTLRKPDGRLYPIVEPYMSLLHIQPIIHDKHLTIMHRNELGELTITTFRCHFRRHKKLRHNHLIRVQGEVIITRMVGMHQVADLRPSDHKLVDYLARLVAPRLRDFQKRRTPVPSLGIVKFPGTF</sequence>
<organism evidence="1 2">
    <name type="scientific">Favolaschia claudopus</name>
    <dbReference type="NCBI Taxonomy" id="2862362"/>
    <lineage>
        <taxon>Eukaryota</taxon>
        <taxon>Fungi</taxon>
        <taxon>Dikarya</taxon>
        <taxon>Basidiomycota</taxon>
        <taxon>Agaricomycotina</taxon>
        <taxon>Agaricomycetes</taxon>
        <taxon>Agaricomycetidae</taxon>
        <taxon>Agaricales</taxon>
        <taxon>Marasmiineae</taxon>
        <taxon>Mycenaceae</taxon>
        <taxon>Favolaschia</taxon>
    </lineage>
</organism>
<dbReference type="Proteomes" id="UP001362999">
    <property type="component" value="Unassembled WGS sequence"/>
</dbReference>
<evidence type="ECO:0000313" key="2">
    <source>
        <dbReference type="Proteomes" id="UP001362999"/>
    </source>
</evidence>
<accession>A0AAW0DCE2</accession>
<protein>
    <submittedName>
        <fullName evidence="1">Uncharacterized protein</fullName>
    </submittedName>
</protein>
<dbReference type="EMBL" id="JAWWNJ010000009">
    <property type="protein sequence ID" value="KAK7048793.1"/>
    <property type="molecule type" value="Genomic_DNA"/>
</dbReference>
<comment type="caution">
    <text evidence="1">The sequence shown here is derived from an EMBL/GenBank/DDBJ whole genome shotgun (WGS) entry which is preliminary data.</text>
</comment>
<proteinExistence type="predicted"/>
<evidence type="ECO:0000313" key="1">
    <source>
        <dbReference type="EMBL" id="KAK7048793.1"/>
    </source>
</evidence>
<reference evidence="1 2" key="1">
    <citation type="journal article" date="2024" name="J Genomics">
        <title>Draft genome sequencing and assembly of Favolaschia claudopus CIRM-BRFM 2984 isolated from oak limbs.</title>
        <authorList>
            <person name="Navarro D."/>
            <person name="Drula E."/>
            <person name="Chaduli D."/>
            <person name="Cazenave R."/>
            <person name="Ahrendt S."/>
            <person name="Wang J."/>
            <person name="Lipzen A."/>
            <person name="Daum C."/>
            <person name="Barry K."/>
            <person name="Grigoriev I.V."/>
            <person name="Favel A."/>
            <person name="Rosso M.N."/>
            <person name="Martin F."/>
        </authorList>
    </citation>
    <scope>NUCLEOTIDE SEQUENCE [LARGE SCALE GENOMIC DNA]</scope>
    <source>
        <strain evidence="1 2">CIRM-BRFM 2984</strain>
    </source>
</reference>
<dbReference type="AlphaFoldDB" id="A0AAW0DCE2"/>
<gene>
    <name evidence="1" type="ORF">R3P38DRAFT_3175038</name>
</gene>
<keyword evidence="2" id="KW-1185">Reference proteome</keyword>